<dbReference type="AlphaFoldDB" id="A0A1Y2HCQ0"/>
<dbReference type="EMBL" id="MCFL01000048">
    <property type="protein sequence ID" value="ORZ32349.1"/>
    <property type="molecule type" value="Genomic_DNA"/>
</dbReference>
<feature type="region of interest" description="Disordered" evidence="1">
    <location>
        <begin position="169"/>
        <end position="201"/>
    </location>
</feature>
<organism evidence="2 3">
    <name type="scientific">Catenaria anguillulae PL171</name>
    <dbReference type="NCBI Taxonomy" id="765915"/>
    <lineage>
        <taxon>Eukaryota</taxon>
        <taxon>Fungi</taxon>
        <taxon>Fungi incertae sedis</taxon>
        <taxon>Blastocladiomycota</taxon>
        <taxon>Blastocladiomycetes</taxon>
        <taxon>Blastocladiales</taxon>
        <taxon>Catenariaceae</taxon>
        <taxon>Catenaria</taxon>
    </lineage>
</organism>
<reference evidence="2 3" key="1">
    <citation type="submission" date="2016-07" db="EMBL/GenBank/DDBJ databases">
        <title>Pervasive Adenine N6-methylation of Active Genes in Fungi.</title>
        <authorList>
            <consortium name="DOE Joint Genome Institute"/>
            <person name="Mondo S.J."/>
            <person name="Dannebaum R.O."/>
            <person name="Kuo R.C."/>
            <person name="Labutti K."/>
            <person name="Haridas S."/>
            <person name="Kuo A."/>
            <person name="Salamov A."/>
            <person name="Ahrendt S.R."/>
            <person name="Lipzen A."/>
            <person name="Sullivan W."/>
            <person name="Andreopoulos W.B."/>
            <person name="Clum A."/>
            <person name="Lindquist E."/>
            <person name="Daum C."/>
            <person name="Ramamoorthy G.K."/>
            <person name="Gryganskyi A."/>
            <person name="Culley D."/>
            <person name="Magnuson J.K."/>
            <person name="James T.Y."/>
            <person name="O'Malley M.A."/>
            <person name="Stajich J.E."/>
            <person name="Spatafora J.W."/>
            <person name="Visel A."/>
            <person name="Grigoriev I.V."/>
        </authorList>
    </citation>
    <scope>NUCLEOTIDE SEQUENCE [LARGE SCALE GENOMIC DNA]</scope>
    <source>
        <strain evidence="2 3">PL171</strain>
    </source>
</reference>
<dbReference type="Proteomes" id="UP000193411">
    <property type="component" value="Unassembled WGS sequence"/>
</dbReference>
<evidence type="ECO:0000313" key="2">
    <source>
        <dbReference type="EMBL" id="ORZ32349.1"/>
    </source>
</evidence>
<feature type="compositionally biased region" description="Pro residues" evidence="1">
    <location>
        <begin position="95"/>
        <end position="113"/>
    </location>
</feature>
<feature type="region of interest" description="Disordered" evidence="1">
    <location>
        <begin position="1"/>
        <end position="29"/>
    </location>
</feature>
<evidence type="ECO:0000256" key="1">
    <source>
        <dbReference type="SAM" id="MobiDB-lite"/>
    </source>
</evidence>
<comment type="caution">
    <text evidence="2">The sequence shown here is derived from an EMBL/GenBank/DDBJ whole genome shotgun (WGS) entry which is preliminary data.</text>
</comment>
<feature type="compositionally biased region" description="Low complexity" evidence="1">
    <location>
        <begin position="169"/>
        <end position="181"/>
    </location>
</feature>
<sequence length="758" mass="81654">MSCLTRTSSSGAGSTSGRKRHTSKRLKNNRNSFVIDRVLFSHDGQPLRNVPTTTNDSAISLVAEAPTASHARVRTNDSAIPPFINLKRVLKPTDPTAPLPQPEPHWPQQPPTPVESAHQHRREHGTRPSAMTIARALNIPPPPMPPPPPPSNVPAMPAIPQHVLDAHMQQQARAAGSGRQSPVVGSVDAASQPFGSRPARPTGMVFLPPYLGDEQQHSTMSLVGQMHQHQQSGLANVQRSQRDTTFCHSRYAPPPQPFVLPSVESSLSQSLGKHQQSTGRPLSILPAGYRRDYASQAYAYGSAGRHRPLEVLNASGGPDQPVVSRRPSAYQQRPAQPVQRHDYHQLESPVDPPSSYDSTNDPIVGFRRSYGGRNIAPTNLRPARHLPRPNSQVISSSVPQHHHHYHQHSSRSHMPQDYVTHQQHEYAGSLLRMPSLNSIRNTPHLMSADLHGGYSRSRVSSNASSHRHSSYMGAPRTSLLARELASQSVLPPYTGPGLSYWPLDLGLPLTSVQVSANMHRYSRTKADDLADAYGLAALLETWTDLHTRLAHIVEDHVGRVGARVSTCHAMQAALTHIAAPLAHRNVAATHSTFVATHVPDLAGDFTGMPLPECGGAPSIVTTHSVFVALDAAAPTALVKYIAPLADHGAQAVATALSLSGGPTEDLDNWVSEYLLFWIRLKRERPGVAAFVFAPFSVLKEPAAAAMVEVVGGGAAASPNKAGAAGNNGENVVVQGTLVPGLWDARKAMMVAPAAVWVK</sequence>
<evidence type="ECO:0000313" key="3">
    <source>
        <dbReference type="Proteomes" id="UP000193411"/>
    </source>
</evidence>
<keyword evidence="3" id="KW-1185">Reference proteome</keyword>
<feature type="region of interest" description="Disordered" evidence="1">
    <location>
        <begin position="260"/>
        <end position="284"/>
    </location>
</feature>
<feature type="region of interest" description="Disordered" evidence="1">
    <location>
        <begin position="92"/>
        <end position="127"/>
    </location>
</feature>
<feature type="region of interest" description="Disordered" evidence="1">
    <location>
        <begin position="309"/>
        <end position="360"/>
    </location>
</feature>
<feature type="compositionally biased region" description="Basic residues" evidence="1">
    <location>
        <begin position="400"/>
        <end position="411"/>
    </location>
</feature>
<accession>A0A1Y2HCQ0</accession>
<name>A0A1Y2HCQ0_9FUNG</name>
<proteinExistence type="predicted"/>
<feature type="compositionally biased region" description="Low complexity" evidence="1">
    <location>
        <begin position="1"/>
        <end position="16"/>
    </location>
</feature>
<gene>
    <name evidence="2" type="ORF">BCR44DRAFT_1440607</name>
</gene>
<feature type="compositionally biased region" description="Polar residues" evidence="1">
    <location>
        <begin position="263"/>
        <end position="280"/>
    </location>
</feature>
<protein>
    <submittedName>
        <fullName evidence="2">Uncharacterized protein</fullName>
    </submittedName>
</protein>
<feature type="compositionally biased region" description="Basic residues" evidence="1">
    <location>
        <begin position="17"/>
        <end position="28"/>
    </location>
</feature>
<feature type="region of interest" description="Disordered" evidence="1">
    <location>
        <begin position="374"/>
        <end position="413"/>
    </location>
</feature>